<proteinExistence type="predicted"/>
<evidence type="ECO:0000259" key="2">
    <source>
        <dbReference type="Pfam" id="PF09414"/>
    </source>
</evidence>
<feature type="domain" description="RNA ligase" evidence="2">
    <location>
        <begin position="344"/>
        <end position="527"/>
    </location>
</feature>
<dbReference type="EMBL" id="JAJSPL020000002">
    <property type="protein sequence ID" value="KAK7748774.1"/>
    <property type="molecule type" value="Genomic_DNA"/>
</dbReference>
<dbReference type="Gene3D" id="3.30.470.30">
    <property type="entry name" value="DNA ligase/mRNA capping enzyme"/>
    <property type="match status" value="1"/>
</dbReference>
<comment type="caution">
    <text evidence="3">The sequence shown here is derived from an EMBL/GenBank/DDBJ whole genome shotgun (WGS) entry which is preliminary data.</text>
</comment>
<name>A0AAN9YNF9_9PEZI</name>
<dbReference type="InterPro" id="IPR021122">
    <property type="entry name" value="RNA_ligase_dom_REL/Rnl2"/>
</dbReference>
<gene>
    <name evidence="3" type="ORF">SLS53_000798</name>
</gene>
<feature type="compositionally biased region" description="Basic and acidic residues" evidence="1">
    <location>
        <begin position="23"/>
        <end position="39"/>
    </location>
</feature>
<dbReference type="Pfam" id="PF21189">
    <property type="entry name" value="PHA02142"/>
    <property type="match status" value="1"/>
</dbReference>
<feature type="region of interest" description="Disordered" evidence="1">
    <location>
        <begin position="1"/>
        <end position="96"/>
    </location>
</feature>
<organism evidence="3 4">
    <name type="scientific">Cytospora paraplurivora</name>
    <dbReference type="NCBI Taxonomy" id="2898453"/>
    <lineage>
        <taxon>Eukaryota</taxon>
        <taxon>Fungi</taxon>
        <taxon>Dikarya</taxon>
        <taxon>Ascomycota</taxon>
        <taxon>Pezizomycotina</taxon>
        <taxon>Sordariomycetes</taxon>
        <taxon>Sordariomycetidae</taxon>
        <taxon>Diaporthales</taxon>
        <taxon>Cytosporaceae</taxon>
        <taxon>Cytospora</taxon>
    </lineage>
</organism>
<evidence type="ECO:0000313" key="3">
    <source>
        <dbReference type="EMBL" id="KAK7748774.1"/>
    </source>
</evidence>
<dbReference type="Proteomes" id="UP001320245">
    <property type="component" value="Unassembled WGS sequence"/>
</dbReference>
<keyword evidence="4" id="KW-1185">Reference proteome</keyword>
<sequence>MASPSTVVAPNLPTPGIRNPFDPTKDSTGESAIRQDEVKSYNGDLTSPATSENGLKVNTLAATAATPDTRGPFDPMKYSTKESTSKPKVTKSAQATNNQKLPVEEAENHVIVATTKAERNNKKSNLTNQPATEAAAKLDPASHPDETLRLASLRLVNKIFTTKVANRYMSFAEIDGWTCQVPTRAFREGEIVLYFENDSFLPATDNRFASLRPLQTFDGKLGYRVKTRRFGTDELKIITQGYLYPVEKFPEIWDEVSIVRQVVAMGPTSLSERTVNLIILAIYRQTNWAERLGIKKWVATQPIQPQSEHPRLGNFPKRIFSGTDITRLQDCPNLFWHAKYQNRTYQESVKMDGASMTVYFVKKNSHYFDELNPLPEKVGPNSVLDNGRFGVCSKNYDLNELKPCNYGYWRTALQYDLPTKLSRIGRNIAISGELCGDGINGNREGIASGKKEFFVYWIFDIDRQKHLNPREVVIRAEQLGLKHVPVLGYVKIPEIAEGHRDLQKRADEELGEGLVFKCLEDGRSFKVLSNTYLEKHDV</sequence>
<feature type="region of interest" description="Disordered" evidence="1">
    <location>
        <begin position="120"/>
        <end position="141"/>
    </location>
</feature>
<evidence type="ECO:0000256" key="1">
    <source>
        <dbReference type="SAM" id="MobiDB-lite"/>
    </source>
</evidence>
<feature type="compositionally biased region" description="Polar residues" evidence="1">
    <location>
        <begin position="43"/>
        <end position="53"/>
    </location>
</feature>
<dbReference type="SUPFAM" id="SSF56091">
    <property type="entry name" value="DNA ligase/mRNA capping enzyme, catalytic domain"/>
    <property type="match status" value="1"/>
</dbReference>
<protein>
    <recommendedName>
        <fullName evidence="2">RNA ligase domain-containing protein</fullName>
    </recommendedName>
</protein>
<dbReference type="Pfam" id="PF09414">
    <property type="entry name" value="RNA_ligase"/>
    <property type="match status" value="1"/>
</dbReference>
<accession>A0AAN9YNF9</accession>
<evidence type="ECO:0000313" key="4">
    <source>
        <dbReference type="Proteomes" id="UP001320245"/>
    </source>
</evidence>
<dbReference type="AlphaFoldDB" id="A0AAN9YNF9"/>
<reference evidence="3 4" key="1">
    <citation type="journal article" date="2023" name="PLoS ONE">
        <title>Cytospora paraplurivora sp. nov. isolated from orchards with fruit tree decline syndrome in Ontario, Canada.</title>
        <authorList>
            <person name="Ilyukhin E."/>
            <person name="Nguyen H.D.T."/>
            <person name="Castle A.J."/>
            <person name="Ellouze W."/>
        </authorList>
    </citation>
    <scope>NUCLEOTIDE SEQUENCE [LARGE SCALE GENOMIC DNA]</scope>
    <source>
        <strain evidence="3 4">FDS-564</strain>
    </source>
</reference>